<evidence type="ECO:0000313" key="2">
    <source>
        <dbReference type="Proteomes" id="UP001595833"/>
    </source>
</evidence>
<proteinExistence type="predicted"/>
<sequence>MIGTGGAVGAALVEALAPDHERSRLHLVHLGVSAAGNTTVVHFAWHQLVEAHTERSGLDHTHLRPAAFMQNLRFGVGEP</sequence>
<reference evidence="2" key="1">
    <citation type="journal article" date="2019" name="Int. J. Syst. Evol. Microbiol.">
        <title>The Global Catalogue of Microorganisms (GCM) 10K type strain sequencing project: providing services to taxonomists for standard genome sequencing and annotation.</title>
        <authorList>
            <consortium name="The Broad Institute Genomics Platform"/>
            <consortium name="The Broad Institute Genome Sequencing Center for Infectious Disease"/>
            <person name="Wu L."/>
            <person name="Ma J."/>
        </authorList>
    </citation>
    <scope>NUCLEOTIDE SEQUENCE [LARGE SCALE GENOMIC DNA]</scope>
    <source>
        <strain evidence="2">KCTC 12848</strain>
    </source>
</reference>
<dbReference type="SUPFAM" id="SSF51735">
    <property type="entry name" value="NAD(P)-binding Rossmann-fold domains"/>
    <property type="match status" value="1"/>
</dbReference>
<organism evidence="1 2">
    <name type="scientific">Saccharothrix xinjiangensis</name>
    <dbReference type="NCBI Taxonomy" id="204798"/>
    <lineage>
        <taxon>Bacteria</taxon>
        <taxon>Bacillati</taxon>
        <taxon>Actinomycetota</taxon>
        <taxon>Actinomycetes</taxon>
        <taxon>Pseudonocardiales</taxon>
        <taxon>Pseudonocardiaceae</taxon>
        <taxon>Saccharothrix</taxon>
    </lineage>
</organism>
<comment type="caution">
    <text evidence="1">The sequence shown here is derived from an EMBL/GenBank/DDBJ whole genome shotgun (WGS) entry which is preliminary data.</text>
</comment>
<gene>
    <name evidence="1" type="ORF">ACFPFM_10170</name>
</gene>
<dbReference type="Proteomes" id="UP001595833">
    <property type="component" value="Unassembled WGS sequence"/>
</dbReference>
<name>A0ABV9XXG7_9PSEU</name>
<protein>
    <submittedName>
        <fullName evidence="1">Uncharacterized protein</fullName>
    </submittedName>
</protein>
<dbReference type="Gene3D" id="3.90.25.10">
    <property type="entry name" value="UDP-galactose 4-epimerase, domain 1"/>
    <property type="match status" value="1"/>
</dbReference>
<dbReference type="EMBL" id="JBHSJB010000008">
    <property type="protein sequence ID" value="MFC5054123.1"/>
    <property type="molecule type" value="Genomic_DNA"/>
</dbReference>
<dbReference type="Gene3D" id="3.40.50.720">
    <property type="entry name" value="NAD(P)-binding Rossmann-like Domain"/>
    <property type="match status" value="1"/>
</dbReference>
<evidence type="ECO:0000313" key="1">
    <source>
        <dbReference type="EMBL" id="MFC5054123.1"/>
    </source>
</evidence>
<keyword evidence="2" id="KW-1185">Reference proteome</keyword>
<accession>A0ABV9XXG7</accession>
<dbReference type="RefSeq" id="WP_344038584.1">
    <property type="nucleotide sequence ID" value="NZ_BAAAKE010000012.1"/>
</dbReference>
<dbReference type="InterPro" id="IPR036291">
    <property type="entry name" value="NAD(P)-bd_dom_sf"/>
</dbReference>